<dbReference type="Gene3D" id="3.90.1580.10">
    <property type="entry name" value="paralog of FGE (formylglycine-generating enzyme)"/>
    <property type="match status" value="1"/>
</dbReference>
<reference evidence="2" key="1">
    <citation type="submission" date="2020-12" db="EMBL/GenBank/DDBJ databases">
        <title>Metabolic potential, ecology and presence of endohyphal bacteria is reflected in genomic diversity of Mucoromycotina.</title>
        <authorList>
            <person name="Muszewska A."/>
            <person name="Okrasinska A."/>
            <person name="Steczkiewicz K."/>
            <person name="Drgas O."/>
            <person name="Orlowska M."/>
            <person name="Perlinska-Lenart U."/>
            <person name="Aleksandrzak-Piekarczyk T."/>
            <person name="Szatraj K."/>
            <person name="Zielenkiewicz U."/>
            <person name="Pilsyk S."/>
            <person name="Malc E."/>
            <person name="Mieczkowski P."/>
            <person name="Kruszewska J.S."/>
            <person name="Biernat P."/>
            <person name="Pawlowska J."/>
        </authorList>
    </citation>
    <scope>NUCLEOTIDE SEQUENCE</scope>
    <source>
        <strain evidence="2">WA0000067209</strain>
    </source>
</reference>
<protein>
    <recommendedName>
        <fullName evidence="1">TLDc domain-containing protein</fullName>
    </recommendedName>
</protein>
<evidence type="ECO:0000313" key="2">
    <source>
        <dbReference type="EMBL" id="KAG2182175.1"/>
    </source>
</evidence>
<dbReference type="Proteomes" id="UP000654370">
    <property type="component" value="Unassembled WGS sequence"/>
</dbReference>
<dbReference type="PROSITE" id="PS51886">
    <property type="entry name" value="TLDC"/>
    <property type="match status" value="1"/>
</dbReference>
<dbReference type="SMART" id="SM00584">
    <property type="entry name" value="TLDc"/>
    <property type="match status" value="1"/>
</dbReference>
<keyword evidence="3" id="KW-1185">Reference proteome</keyword>
<accession>A0A8H7PYQ6</accession>
<evidence type="ECO:0000259" key="1">
    <source>
        <dbReference type="PROSITE" id="PS51886"/>
    </source>
</evidence>
<dbReference type="InterPro" id="IPR016187">
    <property type="entry name" value="CTDL_fold"/>
</dbReference>
<feature type="domain" description="TLDc" evidence="1">
    <location>
        <begin position="317"/>
        <end position="473"/>
    </location>
</feature>
<dbReference type="AlphaFoldDB" id="A0A8H7PYQ6"/>
<dbReference type="PANTHER" id="PTHR43397">
    <property type="entry name" value="ERGOTHIONEINE BIOSYNTHESIS PROTEIN 1"/>
    <property type="match status" value="1"/>
</dbReference>
<dbReference type="Pfam" id="PF07534">
    <property type="entry name" value="TLD"/>
    <property type="match status" value="1"/>
</dbReference>
<dbReference type="EMBL" id="JAEPQZ010000004">
    <property type="protein sequence ID" value="KAG2182175.1"/>
    <property type="molecule type" value="Genomic_DNA"/>
</dbReference>
<dbReference type="InterPro" id="IPR006571">
    <property type="entry name" value="TLDc_dom"/>
</dbReference>
<sequence>QDNDRLDRIPESWIRESENTFTVKTVFGPCPLPLASDWPVCLSGDDASTYAQVKGMRLPTESELIHFREQFKTKSAKVPNVGFSNWHPTSVDNEKLHLLGDVWEWTSTVWEEHDGFVNSQVYPGYSADFFDGKHNVILGGSWATHPVMAERKSFRNWYQRAYPYVFAGFSSNVFFENDTDRALFWNTATTAINCAPIECSFSSPSSSMSSLESATSQLLKGLQGYQIPAFPMLRRKDSLQLVTTIQSESSDSSTLAPSYFFDAFFEEDDSLIDDDLTLSESCSPDSPSHLLSKGSNFSGSRFAFPPTLRQRPIDPSHIVREHFPPRQLLKQNWDLEYSFAHHGISMSTLYSNTKGKEPCILAVRDEYDGIFGAYISERIHPSQLYYGNGECFLWKCDPNGGSFQVYHCTGMNSYMILTQKGFIALGGGHGKFGLWINSDLEHGYSEACETFCNDILSTRPKFQCIDMEIWSLSD</sequence>
<dbReference type="InterPro" id="IPR051128">
    <property type="entry name" value="EgtD_Methyltrsf_superfamily"/>
</dbReference>
<dbReference type="InterPro" id="IPR042095">
    <property type="entry name" value="SUMF_sf"/>
</dbReference>
<comment type="caution">
    <text evidence="2">The sequence shown here is derived from an EMBL/GenBank/DDBJ whole genome shotgun (WGS) entry which is preliminary data.</text>
</comment>
<name>A0A8H7PYQ6_MORIS</name>
<gene>
    <name evidence="2" type="ORF">INT43_007102</name>
</gene>
<organism evidence="2 3">
    <name type="scientific">Mortierella isabellina</name>
    <name type="common">Filamentous fungus</name>
    <name type="synonym">Umbelopsis isabellina</name>
    <dbReference type="NCBI Taxonomy" id="91625"/>
    <lineage>
        <taxon>Eukaryota</taxon>
        <taxon>Fungi</taxon>
        <taxon>Fungi incertae sedis</taxon>
        <taxon>Mucoromycota</taxon>
        <taxon>Mucoromycotina</taxon>
        <taxon>Umbelopsidomycetes</taxon>
        <taxon>Umbelopsidales</taxon>
        <taxon>Umbelopsidaceae</taxon>
        <taxon>Umbelopsis</taxon>
    </lineage>
</organism>
<feature type="non-terminal residue" evidence="2">
    <location>
        <position position="1"/>
    </location>
</feature>
<dbReference type="PANTHER" id="PTHR43397:SF1">
    <property type="entry name" value="ERGOTHIONEINE BIOSYNTHESIS PROTEIN 1"/>
    <property type="match status" value="1"/>
</dbReference>
<dbReference type="OrthoDB" id="26679at2759"/>
<dbReference type="SUPFAM" id="SSF56436">
    <property type="entry name" value="C-type lectin-like"/>
    <property type="match status" value="1"/>
</dbReference>
<evidence type="ECO:0000313" key="3">
    <source>
        <dbReference type="Proteomes" id="UP000654370"/>
    </source>
</evidence>
<proteinExistence type="predicted"/>
<dbReference type="Pfam" id="PF03781">
    <property type="entry name" value="FGE-sulfatase"/>
    <property type="match status" value="1"/>
</dbReference>
<dbReference type="InterPro" id="IPR005532">
    <property type="entry name" value="SUMF_dom"/>
</dbReference>